<accession>A0A6I8N677</accession>
<dbReference type="InterPro" id="IPR051165">
    <property type="entry name" value="Multifunctional_ANK_Repeat"/>
</dbReference>
<dbReference type="AlphaFoldDB" id="A0A6I8N677"/>
<dbReference type="InterPro" id="IPR036770">
    <property type="entry name" value="Ankyrin_rpt-contain_sf"/>
</dbReference>
<feature type="repeat" description="ANK" evidence="3">
    <location>
        <begin position="129"/>
        <end position="161"/>
    </location>
</feature>
<sequence>MLAVSYGCRAGELGPLGARELARHLVRSNLRLAPAELASWGHRPVCQALLEHGARADAADGDGRVPALLAAQEGHCSCLGLLLEHAADADRPGADGRNALRASAAWQGHAAVVELLLDLGAAVDHACNQGATALGIAAQEGHADVVRALLERGADPNHADQYHGRYNDCSRARAPEPGGPGFSSQLHLSTSG</sequence>
<evidence type="ECO:0000256" key="3">
    <source>
        <dbReference type="PROSITE-ProRule" id="PRU00023"/>
    </source>
</evidence>
<protein>
    <submittedName>
        <fullName evidence="5">Uncharacterized protein</fullName>
    </submittedName>
</protein>
<dbReference type="Pfam" id="PF12796">
    <property type="entry name" value="Ank_2"/>
    <property type="match status" value="1"/>
</dbReference>
<dbReference type="PANTHER" id="PTHR24123">
    <property type="entry name" value="ANKYRIN REPEAT-CONTAINING"/>
    <property type="match status" value="1"/>
</dbReference>
<evidence type="ECO:0000256" key="2">
    <source>
        <dbReference type="ARBA" id="ARBA00023043"/>
    </source>
</evidence>
<dbReference type="Gene3D" id="1.25.40.20">
    <property type="entry name" value="Ankyrin repeat-containing domain"/>
    <property type="match status" value="3"/>
</dbReference>
<dbReference type="PANTHER" id="PTHR24123:SF65">
    <property type="entry name" value="ANKYRIN REPEAT DOMAIN-CONTAINING PROTEIN 50"/>
    <property type="match status" value="1"/>
</dbReference>
<dbReference type="Proteomes" id="UP000002279">
    <property type="component" value="Chromosome 6"/>
</dbReference>
<evidence type="ECO:0000313" key="5">
    <source>
        <dbReference type="Ensembl" id="ENSOANP00000036463.1"/>
    </source>
</evidence>
<feature type="region of interest" description="Disordered" evidence="4">
    <location>
        <begin position="156"/>
        <end position="192"/>
    </location>
</feature>
<keyword evidence="2 3" id="KW-0040">ANK repeat</keyword>
<dbReference type="PROSITE" id="PS50297">
    <property type="entry name" value="ANK_REP_REGION"/>
    <property type="match status" value="1"/>
</dbReference>
<dbReference type="GeneTree" id="ENSGT00940000155116"/>
<reference evidence="5" key="2">
    <citation type="submission" date="2025-08" db="UniProtKB">
        <authorList>
            <consortium name="Ensembl"/>
        </authorList>
    </citation>
    <scope>IDENTIFICATION</scope>
    <source>
        <strain evidence="5">Glennie</strain>
    </source>
</reference>
<evidence type="ECO:0000256" key="1">
    <source>
        <dbReference type="ARBA" id="ARBA00022737"/>
    </source>
</evidence>
<feature type="repeat" description="ANK" evidence="3">
    <location>
        <begin position="62"/>
        <end position="94"/>
    </location>
</feature>
<dbReference type="Bgee" id="ENSOANG00000042078">
    <property type="expression patterns" value="Expressed in cerebellum and 6 other cell types or tissues"/>
</dbReference>
<feature type="compositionally biased region" description="Basic and acidic residues" evidence="4">
    <location>
        <begin position="156"/>
        <end position="174"/>
    </location>
</feature>
<dbReference type="Ensembl" id="ENSOANT00000055130.1">
    <property type="protein sequence ID" value="ENSOANP00000036463.1"/>
    <property type="gene ID" value="ENSOANG00000042078.1"/>
</dbReference>
<dbReference type="PROSITE" id="PS50088">
    <property type="entry name" value="ANK_REPEAT"/>
    <property type="match status" value="2"/>
</dbReference>
<reference evidence="5" key="3">
    <citation type="submission" date="2025-09" db="UniProtKB">
        <authorList>
            <consortium name="Ensembl"/>
        </authorList>
    </citation>
    <scope>IDENTIFICATION</scope>
    <source>
        <strain evidence="5">Glennie</strain>
    </source>
</reference>
<reference evidence="5 6" key="1">
    <citation type="journal article" date="2008" name="Nature">
        <title>Genome analysis of the platypus reveals unique signatures of evolution.</title>
        <authorList>
            <person name="Warren W.C."/>
            <person name="Hillier L.W."/>
            <person name="Marshall Graves J.A."/>
            <person name="Birney E."/>
            <person name="Ponting C.P."/>
            <person name="Grutzner F."/>
            <person name="Belov K."/>
            <person name="Miller W."/>
            <person name="Clarke L."/>
            <person name="Chinwalla A.T."/>
            <person name="Yang S.P."/>
            <person name="Heger A."/>
            <person name="Locke D.P."/>
            <person name="Miethke P."/>
            <person name="Waters P.D."/>
            <person name="Veyrunes F."/>
            <person name="Fulton L."/>
            <person name="Fulton B."/>
            <person name="Graves T."/>
            <person name="Wallis J."/>
            <person name="Puente X.S."/>
            <person name="Lopez-Otin C."/>
            <person name="Ordonez G.R."/>
            <person name="Eichler E.E."/>
            <person name="Chen L."/>
            <person name="Cheng Z."/>
            <person name="Deakin J.E."/>
            <person name="Alsop A."/>
            <person name="Thompson K."/>
            <person name="Kirby P."/>
            <person name="Papenfuss A.T."/>
            <person name="Wakefield M.J."/>
            <person name="Olender T."/>
            <person name="Lancet D."/>
            <person name="Huttley G.A."/>
            <person name="Smit A.F."/>
            <person name="Pask A."/>
            <person name="Temple-Smith P."/>
            <person name="Batzer M.A."/>
            <person name="Walker J.A."/>
            <person name="Konkel M.K."/>
            <person name="Harris R.S."/>
            <person name="Whittington C.M."/>
            <person name="Wong E.S."/>
            <person name="Gemmell N.J."/>
            <person name="Buschiazzo E."/>
            <person name="Vargas Jentzsch I.M."/>
            <person name="Merkel A."/>
            <person name="Schmitz J."/>
            <person name="Zemann A."/>
            <person name="Churakov G."/>
            <person name="Kriegs J.O."/>
            <person name="Brosius J."/>
            <person name="Murchison E.P."/>
            <person name="Sachidanandam R."/>
            <person name="Smith C."/>
            <person name="Hannon G.J."/>
            <person name="Tsend-Ayush E."/>
            <person name="McMillan D."/>
            <person name="Attenborough R."/>
            <person name="Rens W."/>
            <person name="Ferguson-Smith M."/>
            <person name="Lefevre C.M."/>
            <person name="Sharp J.A."/>
            <person name="Nicholas K.R."/>
            <person name="Ray D.A."/>
            <person name="Kube M."/>
            <person name="Reinhardt R."/>
            <person name="Pringle T.H."/>
            <person name="Taylor J."/>
            <person name="Jones R.C."/>
            <person name="Nixon B."/>
            <person name="Dacheux J.L."/>
            <person name="Niwa H."/>
            <person name="Sekita Y."/>
            <person name="Huang X."/>
            <person name="Stark A."/>
            <person name="Kheradpour P."/>
            <person name="Kellis M."/>
            <person name="Flicek P."/>
            <person name="Chen Y."/>
            <person name="Webber C."/>
            <person name="Hardison R."/>
            <person name="Nelson J."/>
            <person name="Hallsworth-Pepin K."/>
            <person name="Delehaunty K."/>
            <person name="Markovic C."/>
            <person name="Minx P."/>
            <person name="Feng Y."/>
            <person name="Kremitzki C."/>
            <person name="Mitreva M."/>
            <person name="Glasscock J."/>
            <person name="Wylie T."/>
            <person name="Wohldmann P."/>
            <person name="Thiru P."/>
            <person name="Nhan M.N."/>
            <person name="Pohl C.S."/>
            <person name="Smith S.M."/>
            <person name="Hou S."/>
            <person name="Nefedov M."/>
            <person name="de Jong P.J."/>
            <person name="Renfree M.B."/>
            <person name="Mardis E.R."/>
            <person name="Wilson R.K."/>
        </authorList>
    </citation>
    <scope>NUCLEOTIDE SEQUENCE [LARGE SCALE GENOMIC DNA]</scope>
    <source>
        <strain evidence="5 6">Glennie</strain>
    </source>
</reference>
<organism evidence="5 6">
    <name type="scientific">Ornithorhynchus anatinus</name>
    <name type="common">Duckbill platypus</name>
    <dbReference type="NCBI Taxonomy" id="9258"/>
    <lineage>
        <taxon>Eukaryota</taxon>
        <taxon>Metazoa</taxon>
        <taxon>Chordata</taxon>
        <taxon>Craniata</taxon>
        <taxon>Vertebrata</taxon>
        <taxon>Euteleostomi</taxon>
        <taxon>Mammalia</taxon>
        <taxon>Monotremata</taxon>
        <taxon>Ornithorhynchidae</taxon>
        <taxon>Ornithorhynchus</taxon>
    </lineage>
</organism>
<dbReference type="SUPFAM" id="SSF48403">
    <property type="entry name" value="Ankyrin repeat"/>
    <property type="match status" value="1"/>
</dbReference>
<evidence type="ECO:0000313" key="6">
    <source>
        <dbReference type="Proteomes" id="UP000002279"/>
    </source>
</evidence>
<feature type="compositionally biased region" description="Polar residues" evidence="4">
    <location>
        <begin position="182"/>
        <end position="192"/>
    </location>
</feature>
<evidence type="ECO:0000256" key="4">
    <source>
        <dbReference type="SAM" id="MobiDB-lite"/>
    </source>
</evidence>
<keyword evidence="1" id="KW-0677">Repeat</keyword>
<dbReference type="SMART" id="SM00248">
    <property type="entry name" value="ANK"/>
    <property type="match status" value="4"/>
</dbReference>
<dbReference type="InterPro" id="IPR002110">
    <property type="entry name" value="Ankyrin_rpt"/>
</dbReference>
<name>A0A6I8N677_ORNAN</name>
<keyword evidence="6" id="KW-1185">Reference proteome</keyword>
<proteinExistence type="predicted"/>